<gene>
    <name evidence="1" type="ORF">EDD33_2586</name>
    <name evidence="2" type="ORF">EDD33_2666</name>
</gene>
<reference evidence="2 3" key="1">
    <citation type="submission" date="2018-11" db="EMBL/GenBank/DDBJ databases">
        <title>Sequencing the genomes of 1000 actinobacteria strains.</title>
        <authorList>
            <person name="Klenk H.-P."/>
        </authorList>
    </citation>
    <scope>NUCLEOTIDE SEQUENCE [LARGE SCALE GENOMIC DNA]</scope>
    <source>
        <strain evidence="2 3">DSM 12652</strain>
    </source>
</reference>
<protein>
    <submittedName>
        <fullName evidence="2">Uncharacterized protein</fullName>
    </submittedName>
</protein>
<dbReference type="EMBL" id="RKHO01000001">
    <property type="protein sequence ID" value="ROR91711.1"/>
    <property type="molecule type" value="Genomic_DNA"/>
</dbReference>
<dbReference type="EMBL" id="RKHO01000001">
    <property type="protein sequence ID" value="ROR91791.1"/>
    <property type="molecule type" value="Genomic_DNA"/>
</dbReference>
<dbReference type="AlphaFoldDB" id="A0A3N2CW77"/>
<proteinExistence type="predicted"/>
<name>A0A3N2CW77_9ACTN</name>
<evidence type="ECO:0000313" key="1">
    <source>
        <dbReference type="EMBL" id="ROR91711.1"/>
    </source>
</evidence>
<dbReference type="Proteomes" id="UP000281738">
    <property type="component" value="Unassembled WGS sequence"/>
</dbReference>
<sequence>MSDRTNQMKTETLTVMTRHSLLMYPHMRLSDDGLVAYSTVEDESGVRQRTIYLHRTTVNEMGGPVCITVTVEPGDHLNPASVAP</sequence>
<keyword evidence="3" id="KW-1185">Reference proteome</keyword>
<accession>A0A3N2CW77</accession>
<organism evidence="2 3">
    <name type="scientific">Nocardioides aurantiacus</name>
    <dbReference type="NCBI Taxonomy" id="86796"/>
    <lineage>
        <taxon>Bacteria</taxon>
        <taxon>Bacillati</taxon>
        <taxon>Actinomycetota</taxon>
        <taxon>Actinomycetes</taxon>
        <taxon>Propionibacteriales</taxon>
        <taxon>Nocardioidaceae</taxon>
        <taxon>Nocardioides</taxon>
    </lineage>
</organism>
<evidence type="ECO:0000313" key="2">
    <source>
        <dbReference type="EMBL" id="ROR91791.1"/>
    </source>
</evidence>
<comment type="caution">
    <text evidence="2">The sequence shown here is derived from an EMBL/GenBank/DDBJ whole genome shotgun (WGS) entry which is preliminary data.</text>
</comment>
<evidence type="ECO:0000313" key="3">
    <source>
        <dbReference type="Proteomes" id="UP000281738"/>
    </source>
</evidence>